<sequence>MDESLPTPVTLHIFRKLMSWRGRFHICDSDGMMLYECVGKWGWFNPPWVLTRDGLEVAVFKRKLWTWLSTWNVSMGEDSFQLRRKSWTLRRHILVEGGPFDGAVMTGSLFDRQFEVTWRGRVLARAQGKFLTLRERHDIEVLDHSPQAVLFIAVLMANLLMEKQAEHDSHSSGAD</sequence>
<dbReference type="RefSeq" id="WP_161054316.1">
    <property type="nucleotide sequence ID" value="NZ_WWCT01000004.1"/>
</dbReference>
<accession>A0ABW9VXC3</accession>
<protein>
    <submittedName>
        <fullName evidence="2">Uncharacterized protein</fullName>
    </submittedName>
</protein>
<dbReference type="Gene3D" id="2.40.160.200">
    <property type="entry name" value="LURP1-related"/>
    <property type="match status" value="1"/>
</dbReference>
<evidence type="ECO:0000313" key="2">
    <source>
        <dbReference type="EMBL" id="MYN26287.1"/>
    </source>
</evidence>
<proteinExistence type="inferred from homology"/>
<dbReference type="SUPFAM" id="SSF54518">
    <property type="entry name" value="Tubby C-terminal domain-like"/>
    <property type="match status" value="1"/>
</dbReference>
<evidence type="ECO:0000313" key="3">
    <source>
        <dbReference type="Proteomes" id="UP000642144"/>
    </source>
</evidence>
<comment type="caution">
    <text evidence="2">The sequence shown here is derived from an EMBL/GenBank/DDBJ whole genome shotgun (WGS) entry which is preliminary data.</text>
</comment>
<evidence type="ECO:0000256" key="1">
    <source>
        <dbReference type="ARBA" id="ARBA00005437"/>
    </source>
</evidence>
<dbReference type="EMBL" id="WWCT01000004">
    <property type="protein sequence ID" value="MYN26287.1"/>
    <property type="molecule type" value="Genomic_DNA"/>
</dbReference>
<gene>
    <name evidence="2" type="ORF">GTP69_07705</name>
</gene>
<dbReference type="Pfam" id="PF04525">
    <property type="entry name" value="LOR"/>
    <property type="match status" value="1"/>
</dbReference>
<dbReference type="InterPro" id="IPR038595">
    <property type="entry name" value="LOR_sf"/>
</dbReference>
<dbReference type="InterPro" id="IPR025659">
    <property type="entry name" value="Tubby-like_C"/>
</dbReference>
<organism evidence="2 3">
    <name type="scientific">Duganella levis</name>
    <dbReference type="NCBI Taxonomy" id="2692169"/>
    <lineage>
        <taxon>Bacteria</taxon>
        <taxon>Pseudomonadati</taxon>
        <taxon>Pseudomonadota</taxon>
        <taxon>Betaproteobacteria</taxon>
        <taxon>Burkholderiales</taxon>
        <taxon>Oxalobacteraceae</taxon>
        <taxon>Telluria group</taxon>
        <taxon>Duganella</taxon>
    </lineage>
</organism>
<dbReference type="InterPro" id="IPR007612">
    <property type="entry name" value="LOR"/>
</dbReference>
<keyword evidence="3" id="KW-1185">Reference proteome</keyword>
<comment type="similarity">
    <text evidence="1">Belongs to the LOR family.</text>
</comment>
<reference evidence="2 3" key="1">
    <citation type="submission" date="2019-12" db="EMBL/GenBank/DDBJ databases">
        <title>Novel species isolated from a subtropical stream in China.</title>
        <authorList>
            <person name="Lu H."/>
        </authorList>
    </citation>
    <scope>NUCLEOTIDE SEQUENCE [LARGE SCALE GENOMIC DNA]</scope>
    <source>
        <strain evidence="2 3">CY42W</strain>
    </source>
</reference>
<dbReference type="Proteomes" id="UP000642144">
    <property type="component" value="Unassembled WGS sequence"/>
</dbReference>
<name>A0ABW9VXC3_9BURK</name>